<keyword evidence="3" id="KW-1185">Reference proteome</keyword>
<gene>
    <name evidence="2" type="ORF">AOXY_G15837</name>
</gene>
<feature type="transmembrane region" description="Helical" evidence="1">
    <location>
        <begin position="12"/>
        <end position="30"/>
    </location>
</feature>
<keyword evidence="1" id="KW-0812">Transmembrane</keyword>
<proteinExistence type="predicted"/>
<evidence type="ECO:0000313" key="2">
    <source>
        <dbReference type="EMBL" id="KAK1163899.1"/>
    </source>
</evidence>
<dbReference type="Proteomes" id="UP001230051">
    <property type="component" value="Unassembled WGS sequence"/>
</dbReference>
<reference evidence="2" key="1">
    <citation type="submission" date="2022-02" db="EMBL/GenBank/DDBJ databases">
        <title>Atlantic sturgeon de novo genome assembly.</title>
        <authorList>
            <person name="Stock M."/>
            <person name="Klopp C."/>
            <person name="Guiguen Y."/>
            <person name="Cabau C."/>
            <person name="Parinello H."/>
            <person name="Santidrian Yebra-Pimentel E."/>
            <person name="Kuhl H."/>
            <person name="Dirks R.P."/>
            <person name="Guessner J."/>
            <person name="Wuertz S."/>
            <person name="Du K."/>
            <person name="Schartl M."/>
        </authorList>
    </citation>
    <scope>NUCLEOTIDE SEQUENCE</scope>
    <source>
        <strain evidence="2">STURGEONOMICS-FGT-2020</strain>
        <tissue evidence="2">Whole blood</tissue>
    </source>
</reference>
<dbReference type="AlphaFoldDB" id="A0AAD8D7X4"/>
<name>A0AAD8D7X4_ACIOX</name>
<dbReference type="EMBL" id="JAGXEW010000014">
    <property type="protein sequence ID" value="KAK1163899.1"/>
    <property type="molecule type" value="Genomic_DNA"/>
</dbReference>
<protein>
    <submittedName>
        <fullName evidence="2">Uncharacterized protein</fullName>
    </submittedName>
</protein>
<organism evidence="2 3">
    <name type="scientific">Acipenser oxyrinchus oxyrinchus</name>
    <dbReference type="NCBI Taxonomy" id="40147"/>
    <lineage>
        <taxon>Eukaryota</taxon>
        <taxon>Metazoa</taxon>
        <taxon>Chordata</taxon>
        <taxon>Craniata</taxon>
        <taxon>Vertebrata</taxon>
        <taxon>Euteleostomi</taxon>
        <taxon>Actinopterygii</taxon>
        <taxon>Chondrostei</taxon>
        <taxon>Acipenseriformes</taxon>
        <taxon>Acipenseridae</taxon>
        <taxon>Acipenser</taxon>
    </lineage>
</organism>
<evidence type="ECO:0000256" key="1">
    <source>
        <dbReference type="SAM" id="Phobius"/>
    </source>
</evidence>
<sequence>MKQSQLSAAKRFGKPVLFGTILVGLAAAFLNRHKFFPDVEEVRARERAEYNEKLLDVVERRQRQMDQLAQKKPPSG</sequence>
<comment type="caution">
    <text evidence="2">The sequence shown here is derived from an EMBL/GenBank/DDBJ whole genome shotgun (WGS) entry which is preliminary data.</text>
</comment>
<keyword evidence="1" id="KW-1133">Transmembrane helix</keyword>
<accession>A0AAD8D7X4</accession>
<evidence type="ECO:0000313" key="3">
    <source>
        <dbReference type="Proteomes" id="UP001230051"/>
    </source>
</evidence>
<keyword evidence="1" id="KW-0472">Membrane</keyword>